<name>A0A212IXG0_9BACT</name>
<protein>
    <submittedName>
        <fullName evidence="1">Uncharacterized protein</fullName>
    </submittedName>
</protein>
<dbReference type="RefSeq" id="WP_296938361.1">
    <property type="nucleotide sequence ID" value="NZ_LT599032.1"/>
</dbReference>
<gene>
    <name evidence="1" type="ORF">KL86DYS1_10465</name>
</gene>
<organism evidence="1">
    <name type="scientific">uncultured Dysgonomonas sp</name>
    <dbReference type="NCBI Taxonomy" id="206096"/>
    <lineage>
        <taxon>Bacteria</taxon>
        <taxon>Pseudomonadati</taxon>
        <taxon>Bacteroidota</taxon>
        <taxon>Bacteroidia</taxon>
        <taxon>Bacteroidales</taxon>
        <taxon>Dysgonomonadaceae</taxon>
        <taxon>Dysgonomonas</taxon>
        <taxon>environmental samples</taxon>
    </lineage>
</organism>
<proteinExistence type="predicted"/>
<sequence length="83" mass="10136">MTLSENEKQELRLWCMTHNHHEMYETYKWLINSKSIEELELKKKVYMLCSRNFQSGTFQEQYHWIITGIMPQISVETFTQLCE</sequence>
<reference evidence="1" key="1">
    <citation type="submission" date="2016-04" db="EMBL/GenBank/DDBJ databases">
        <authorList>
            <person name="Evans L.H."/>
            <person name="Alamgir A."/>
            <person name="Owens N."/>
            <person name="Weber N.D."/>
            <person name="Virtaneva K."/>
            <person name="Barbian K."/>
            <person name="Babar A."/>
            <person name="Rosenke K."/>
        </authorList>
    </citation>
    <scope>NUCLEOTIDE SEQUENCE</scope>
    <source>
        <strain evidence="1">86-1</strain>
    </source>
</reference>
<dbReference type="AlphaFoldDB" id="A0A212IXG0"/>
<evidence type="ECO:0000313" key="1">
    <source>
        <dbReference type="EMBL" id="SBV91911.1"/>
    </source>
</evidence>
<accession>A0A212IXG0</accession>
<dbReference type="EMBL" id="FLUM01000001">
    <property type="protein sequence ID" value="SBV91911.1"/>
    <property type="molecule type" value="Genomic_DNA"/>
</dbReference>